<dbReference type="AlphaFoldDB" id="A0A4R1MEF3"/>
<reference evidence="1 2" key="1">
    <citation type="submission" date="2019-03" db="EMBL/GenBank/DDBJ databases">
        <title>Genomic Encyclopedia of Type Strains, Phase IV (KMG-IV): sequencing the most valuable type-strain genomes for metagenomic binning, comparative biology and taxonomic classification.</title>
        <authorList>
            <person name="Goeker M."/>
        </authorList>
    </citation>
    <scope>NUCLEOTIDE SEQUENCE [LARGE SCALE GENOMIC DNA]</scope>
    <source>
        <strain evidence="1 2">DSM 24176</strain>
    </source>
</reference>
<keyword evidence="2" id="KW-1185">Reference proteome</keyword>
<dbReference type="InterPro" id="IPR019657">
    <property type="entry name" value="ComFB"/>
</dbReference>
<organism evidence="1 2">
    <name type="scientific">Natranaerovirga hydrolytica</name>
    <dbReference type="NCBI Taxonomy" id="680378"/>
    <lineage>
        <taxon>Bacteria</taxon>
        <taxon>Bacillati</taxon>
        <taxon>Bacillota</taxon>
        <taxon>Clostridia</taxon>
        <taxon>Lachnospirales</taxon>
        <taxon>Natranaerovirgaceae</taxon>
        <taxon>Natranaerovirga</taxon>
    </lineage>
</organism>
<proteinExistence type="predicted"/>
<dbReference type="RefSeq" id="WP_132283040.1">
    <property type="nucleotide sequence ID" value="NZ_SMGQ01000015.1"/>
</dbReference>
<comment type="caution">
    <text evidence="1">The sequence shown here is derived from an EMBL/GenBank/DDBJ whole genome shotgun (WGS) entry which is preliminary data.</text>
</comment>
<accession>A0A4R1MEF3</accession>
<dbReference type="Proteomes" id="UP000294545">
    <property type="component" value="Unassembled WGS sequence"/>
</dbReference>
<name>A0A4R1MEF3_9FIRM</name>
<dbReference type="Pfam" id="PF10719">
    <property type="entry name" value="ComFB"/>
    <property type="match status" value="1"/>
</dbReference>
<protein>
    <submittedName>
        <fullName evidence="1">Competence protein ComFB</fullName>
    </submittedName>
</protein>
<dbReference type="OrthoDB" id="5616024at2"/>
<evidence type="ECO:0000313" key="1">
    <source>
        <dbReference type="EMBL" id="TCK90595.1"/>
    </source>
</evidence>
<dbReference type="EMBL" id="SMGQ01000015">
    <property type="protein sequence ID" value="TCK90595.1"/>
    <property type="molecule type" value="Genomic_DNA"/>
</dbReference>
<sequence>MVKNYMEDVVDKCLTSLLHNYPNVCRCSICLDDIKAIALNQLKPIYFVEEKGDAYSRLNELTFEFKSSVIKELIKSIEIVSNNPKHIKK</sequence>
<evidence type="ECO:0000313" key="2">
    <source>
        <dbReference type="Proteomes" id="UP000294545"/>
    </source>
</evidence>
<gene>
    <name evidence="1" type="ORF">EDC19_2364</name>
</gene>